<dbReference type="EMBL" id="OU466858">
    <property type="protein sequence ID" value="CAH2045165.1"/>
    <property type="molecule type" value="Genomic_DNA"/>
</dbReference>
<keyword evidence="1" id="KW-0677">Repeat</keyword>
<dbReference type="InterPro" id="IPR004146">
    <property type="entry name" value="DC1"/>
</dbReference>
<dbReference type="SUPFAM" id="SSF57889">
    <property type="entry name" value="Cysteine-rich domain"/>
    <property type="match status" value="3"/>
</dbReference>
<dbReference type="InterPro" id="IPR053192">
    <property type="entry name" value="Vacuole_Formation_Reg"/>
</dbReference>
<dbReference type="PANTHER" id="PTHR32410:SF154">
    <property type="entry name" value="CHP-RICH ZINC FINGER PROTEIN-LIKE-RELATED"/>
    <property type="match status" value="1"/>
</dbReference>
<accession>A0AAU9RLX5</accession>
<dbReference type="Proteomes" id="UP000836841">
    <property type="component" value="Chromosome 2"/>
</dbReference>
<gene>
    <name evidence="3" type="ORF">TAV2_LOCUS5697</name>
</gene>
<protein>
    <recommendedName>
        <fullName evidence="2">DC1 domain-containing protein</fullName>
    </recommendedName>
</protein>
<name>A0AAU9RLX5_THLAR</name>
<keyword evidence="4" id="KW-1185">Reference proteome</keyword>
<sequence>MQVEGHEHRLGRVGNFPCLPCDACDRSNRDGISWNPSYREGFDCRECDFRVHTKCIFVFKILETSEHPSHDGHCIKLLTTGAPDNIDPNCHICGKRTKRLLYHCSSCNLNLDIHCVVDALSHLNIPWHHHPLLMLDVGDDMLCAVCGKPGGYGYCCPLCWLVVHEECISVFDSPEITDHSYHARHSLKLLTEGAPAYTDLKCHICGRDTGNFLYHCDICKFNMDMVCATYTSLPMALSKMKVHDEHTLALIPRLISFICDACGEKGDHSPYVCLQCDIMFFHQGCARLPRVIHVNRHDHRVYYKYPLGLGEWKCEMCNNEGRVGWGRA</sequence>
<dbReference type="InterPro" id="IPR046349">
    <property type="entry name" value="C1-like_sf"/>
</dbReference>
<feature type="domain" description="DC1" evidence="2">
    <location>
        <begin position="242"/>
        <end position="286"/>
    </location>
</feature>
<proteinExistence type="predicted"/>
<evidence type="ECO:0000259" key="2">
    <source>
        <dbReference type="Pfam" id="PF03107"/>
    </source>
</evidence>
<feature type="domain" description="DC1" evidence="2">
    <location>
        <begin position="126"/>
        <end position="168"/>
    </location>
</feature>
<organism evidence="3 4">
    <name type="scientific">Thlaspi arvense</name>
    <name type="common">Field penny-cress</name>
    <dbReference type="NCBI Taxonomy" id="13288"/>
    <lineage>
        <taxon>Eukaryota</taxon>
        <taxon>Viridiplantae</taxon>
        <taxon>Streptophyta</taxon>
        <taxon>Embryophyta</taxon>
        <taxon>Tracheophyta</taxon>
        <taxon>Spermatophyta</taxon>
        <taxon>Magnoliopsida</taxon>
        <taxon>eudicotyledons</taxon>
        <taxon>Gunneridae</taxon>
        <taxon>Pentapetalae</taxon>
        <taxon>rosids</taxon>
        <taxon>malvids</taxon>
        <taxon>Brassicales</taxon>
        <taxon>Brassicaceae</taxon>
        <taxon>Thlaspideae</taxon>
        <taxon>Thlaspi</taxon>
    </lineage>
</organism>
<evidence type="ECO:0000313" key="3">
    <source>
        <dbReference type="EMBL" id="CAH2045165.1"/>
    </source>
</evidence>
<evidence type="ECO:0000256" key="1">
    <source>
        <dbReference type="ARBA" id="ARBA00022737"/>
    </source>
</evidence>
<evidence type="ECO:0000313" key="4">
    <source>
        <dbReference type="Proteomes" id="UP000836841"/>
    </source>
</evidence>
<feature type="domain" description="DC1" evidence="2">
    <location>
        <begin position="68"/>
        <end position="116"/>
    </location>
</feature>
<reference evidence="3 4" key="1">
    <citation type="submission" date="2022-03" db="EMBL/GenBank/DDBJ databases">
        <authorList>
            <person name="Nunn A."/>
            <person name="Chopra R."/>
            <person name="Nunn A."/>
            <person name="Contreras Garrido A."/>
        </authorList>
    </citation>
    <scope>NUCLEOTIDE SEQUENCE [LARGE SCALE GENOMIC DNA]</scope>
</reference>
<dbReference type="PANTHER" id="PTHR32410">
    <property type="entry name" value="CYSTEINE/HISTIDINE-RICH C1 DOMAIN FAMILY PROTEIN"/>
    <property type="match status" value="1"/>
</dbReference>
<dbReference type="AlphaFoldDB" id="A0AAU9RLX5"/>
<feature type="domain" description="DC1" evidence="2">
    <location>
        <begin position="181"/>
        <end position="228"/>
    </location>
</feature>
<dbReference type="Pfam" id="PF03107">
    <property type="entry name" value="C1_2"/>
    <property type="match status" value="4"/>
</dbReference>